<accession>A0ABZ1YD90</accession>
<organism evidence="1">
    <name type="scientific">Streptomyces althioticus</name>
    <dbReference type="NCBI Taxonomy" id="83380"/>
    <lineage>
        <taxon>Bacteria</taxon>
        <taxon>Bacillati</taxon>
        <taxon>Actinomycetota</taxon>
        <taxon>Actinomycetes</taxon>
        <taxon>Kitasatosporales</taxon>
        <taxon>Streptomycetaceae</taxon>
        <taxon>Streptomyces</taxon>
        <taxon>Streptomyces althioticus group</taxon>
    </lineage>
</organism>
<gene>
    <name evidence="1" type="ORF">OIE82_27275</name>
</gene>
<dbReference type="RefSeq" id="WP_395759506.1">
    <property type="nucleotide sequence ID" value="NZ_CP109207.1"/>
</dbReference>
<reference evidence="1" key="1">
    <citation type="submission" date="2022-10" db="EMBL/GenBank/DDBJ databases">
        <title>The complete genomes of actinobacterial strains from the NBC collection.</title>
        <authorList>
            <person name="Joergensen T.S."/>
            <person name="Alvarez Arevalo M."/>
            <person name="Sterndorff E.B."/>
            <person name="Faurdal D."/>
            <person name="Vuksanovic O."/>
            <person name="Mourched A.-S."/>
            <person name="Charusanti P."/>
            <person name="Shaw S."/>
            <person name="Blin K."/>
            <person name="Weber T."/>
        </authorList>
    </citation>
    <scope>NUCLEOTIDE SEQUENCE [LARGE SCALE GENOMIC DNA]</scope>
    <source>
        <strain evidence="1">NBC 01686</strain>
    </source>
</reference>
<sequence length="59" mass="6815">MAWMEVEVDLERLAFQLAEELNQVALMKFLVELDANVGDVQFTEKLIQNLQASLEDEVF</sequence>
<proteinExistence type="predicted"/>
<name>A0ABZ1YD90_9ACTN</name>
<evidence type="ECO:0000313" key="1">
    <source>
        <dbReference type="EMBL" id="WUU56646.1"/>
    </source>
</evidence>
<protein>
    <submittedName>
        <fullName evidence="1">Uncharacterized protein</fullName>
    </submittedName>
</protein>
<dbReference type="EMBL" id="CP109207">
    <property type="protein sequence ID" value="WUU56646.1"/>
    <property type="molecule type" value="Genomic_DNA"/>
</dbReference>